<keyword evidence="5" id="KW-1185">Reference proteome</keyword>
<proteinExistence type="inferred from homology"/>
<comment type="cofactor">
    <cofactor evidence="1">
        <name>Zn(2+)</name>
        <dbReference type="ChEBI" id="CHEBI:29105"/>
    </cofactor>
    <text evidence="1">Binds 1 zinc ion per subunit.</text>
</comment>
<accession>A0A939J8M3</accession>
<keyword evidence="1" id="KW-0645">Protease</keyword>
<keyword evidence="1" id="KW-0479">Metal-binding</keyword>
<dbReference type="GO" id="GO:0008237">
    <property type="term" value="F:metallopeptidase activity"/>
    <property type="evidence" value="ECO:0007669"/>
    <property type="project" value="UniProtKB-KW"/>
</dbReference>
<reference evidence="4" key="1">
    <citation type="submission" date="2021-03" db="EMBL/GenBank/DDBJ databases">
        <title>Roseibium sp. CAU 1637 isolated from Incheon.</title>
        <authorList>
            <person name="Kim W."/>
        </authorList>
    </citation>
    <scope>NUCLEOTIDE SEQUENCE</scope>
    <source>
        <strain evidence="4">CAU 1637</strain>
    </source>
</reference>
<evidence type="ECO:0000313" key="4">
    <source>
        <dbReference type="EMBL" id="MBO0344498.1"/>
    </source>
</evidence>
<evidence type="ECO:0000256" key="1">
    <source>
        <dbReference type="PIRNR" id="PIRNR012702"/>
    </source>
</evidence>
<evidence type="ECO:0000313" key="5">
    <source>
        <dbReference type="Proteomes" id="UP000664779"/>
    </source>
</evidence>
<dbReference type="InterPro" id="IPR015995">
    <property type="entry name" value="MlrC_N"/>
</dbReference>
<dbReference type="AlphaFoldDB" id="A0A939J8M3"/>
<dbReference type="EMBL" id="JAFLNF010000002">
    <property type="protein sequence ID" value="MBO0344498.1"/>
    <property type="molecule type" value="Genomic_DNA"/>
</dbReference>
<keyword evidence="1" id="KW-0378">Hydrolase</keyword>
<dbReference type="GO" id="GO:0046872">
    <property type="term" value="F:metal ion binding"/>
    <property type="evidence" value="ECO:0007669"/>
    <property type="project" value="UniProtKB-KW"/>
</dbReference>
<dbReference type="RefSeq" id="WP_206938582.1">
    <property type="nucleotide sequence ID" value="NZ_JAFLNF010000002.1"/>
</dbReference>
<comment type="caution">
    <text evidence="4">The sequence shown here is derived from an EMBL/GenBank/DDBJ whole genome shotgun (WGS) entry which is preliminary data.</text>
</comment>
<dbReference type="GO" id="GO:0006508">
    <property type="term" value="P:proteolysis"/>
    <property type="evidence" value="ECO:0007669"/>
    <property type="project" value="UniProtKB-KW"/>
</dbReference>
<dbReference type="InterPro" id="IPR009197">
    <property type="entry name" value="MlrC"/>
</dbReference>
<comment type="function">
    <text evidence="1">Involved in peptidolytic degradation of cyclic heptapeptide hepatotoxin microcystin (MC).</text>
</comment>
<dbReference type="InterPro" id="IPR010799">
    <property type="entry name" value="MlrC_C"/>
</dbReference>
<sequence>MTKNVAIAGFLHETNTFAPSPATYERFLEGGGHMPLSRGDEILRRCPGINIGAAGAVAYGEAAGWNLVPLLWTVAIPSAHVTREAFETILDELIDRLKTAGPLDGVYVDLHGAMVCEHHDDGEGEILARIRAAVGKDVPVAATLDLHGNVTRQMVDEADVLVAYRTYPHVDMAESGRRTAVQLDKLMARGAPFAKAFRQLPFLIPIPWQSTDIEPARSLYDLVARTEAGQVTSTSFLMGFPAADFADCSPCVLAYGETSEAAEAAADDICAEILYRECDFNGEAHEPAACIALAQSLAETASRPVVIADTQDNPGAGGDSNTAGILKALVEANAQKAALGLMVDPDAAAKVHAAGEGVTVTLSLGGKSGVAGDEVYTADFVVEKLSDGQFTATGPFFGATHMDLGPSACVRIGGVRVVLASRKVQLADQSMYRFVGIEPTEQAILVNKSSVHFRADFTPIAETILVCKSPGPMALNAEDLPFKNLRENIRLSPCGPVFSPPKLETAAAGF</sequence>
<gene>
    <name evidence="4" type="ORF">J0X15_04615</name>
</gene>
<keyword evidence="1" id="KW-0482">Metalloprotease</keyword>
<feature type="domain" description="Microcystin LR degradation protein MlrC C-terminal" evidence="2">
    <location>
        <begin position="307"/>
        <end position="484"/>
    </location>
</feature>
<dbReference type="Proteomes" id="UP000664779">
    <property type="component" value="Unassembled WGS sequence"/>
</dbReference>
<organism evidence="4 5">
    <name type="scientific">Roseibium limicola</name>
    <dbReference type="NCBI Taxonomy" id="2816037"/>
    <lineage>
        <taxon>Bacteria</taxon>
        <taxon>Pseudomonadati</taxon>
        <taxon>Pseudomonadota</taxon>
        <taxon>Alphaproteobacteria</taxon>
        <taxon>Hyphomicrobiales</taxon>
        <taxon>Stappiaceae</taxon>
        <taxon>Roseibium</taxon>
    </lineage>
</organism>
<dbReference type="Pfam" id="PF07171">
    <property type="entry name" value="MlrC_C"/>
    <property type="match status" value="1"/>
</dbReference>
<dbReference type="Pfam" id="PF07364">
    <property type="entry name" value="DUF1485"/>
    <property type="match status" value="1"/>
</dbReference>
<comment type="similarity">
    <text evidence="1">Belongs to the peptidase M81 family.</text>
</comment>
<name>A0A939J8M3_9HYPH</name>
<evidence type="ECO:0000259" key="2">
    <source>
        <dbReference type="Pfam" id="PF07171"/>
    </source>
</evidence>
<feature type="domain" description="Microcystin LR degradation protein MlrC N-terminal" evidence="3">
    <location>
        <begin position="5"/>
        <end position="294"/>
    </location>
</feature>
<dbReference type="PIRSF" id="PIRSF012702">
    <property type="entry name" value="UCP012702"/>
    <property type="match status" value="1"/>
</dbReference>
<protein>
    <recommendedName>
        <fullName evidence="1">Microcystinase C</fullName>
        <shortName evidence="1">MlrC</shortName>
    </recommendedName>
</protein>
<evidence type="ECO:0000259" key="3">
    <source>
        <dbReference type="Pfam" id="PF07364"/>
    </source>
</evidence>